<dbReference type="InterPro" id="IPR029069">
    <property type="entry name" value="HotDog_dom_sf"/>
</dbReference>
<dbReference type="Proteomes" id="UP000823388">
    <property type="component" value="Chromosome 1K"/>
</dbReference>
<accession>A0A8T0XFW7</accession>
<protein>
    <recommendedName>
        <fullName evidence="4">Thioesterase domain-containing protein</fullName>
    </recommendedName>
</protein>
<evidence type="ECO:0008006" key="4">
    <source>
        <dbReference type="Google" id="ProtNLM"/>
    </source>
</evidence>
<evidence type="ECO:0000313" key="3">
    <source>
        <dbReference type="Proteomes" id="UP000823388"/>
    </source>
</evidence>
<name>A0A8T0XFW7_PANVG</name>
<dbReference type="GO" id="GO:0009507">
    <property type="term" value="C:chloroplast"/>
    <property type="evidence" value="ECO:0007669"/>
    <property type="project" value="TreeGrafter"/>
</dbReference>
<dbReference type="InterPro" id="IPR050563">
    <property type="entry name" value="4-hydroxybenzoyl-CoA_TE"/>
</dbReference>
<organism evidence="2 3">
    <name type="scientific">Panicum virgatum</name>
    <name type="common">Blackwell switchgrass</name>
    <dbReference type="NCBI Taxonomy" id="38727"/>
    <lineage>
        <taxon>Eukaryota</taxon>
        <taxon>Viridiplantae</taxon>
        <taxon>Streptophyta</taxon>
        <taxon>Embryophyta</taxon>
        <taxon>Tracheophyta</taxon>
        <taxon>Spermatophyta</taxon>
        <taxon>Magnoliopsida</taxon>
        <taxon>Liliopsida</taxon>
        <taxon>Poales</taxon>
        <taxon>Poaceae</taxon>
        <taxon>PACMAD clade</taxon>
        <taxon>Panicoideae</taxon>
        <taxon>Panicodae</taxon>
        <taxon>Paniceae</taxon>
        <taxon>Panicinae</taxon>
        <taxon>Panicum</taxon>
        <taxon>Panicum sect. Hiantes</taxon>
    </lineage>
</organism>
<dbReference type="PANTHER" id="PTHR31793:SF32">
    <property type="entry name" value="THIOESTERASE DOMAIN-CONTAINING PROTEIN"/>
    <property type="match status" value="1"/>
</dbReference>
<dbReference type="Pfam" id="PF13279">
    <property type="entry name" value="4HBT_2"/>
    <property type="match status" value="1"/>
</dbReference>
<proteinExistence type="predicted"/>
<reference evidence="2" key="1">
    <citation type="submission" date="2020-05" db="EMBL/GenBank/DDBJ databases">
        <title>WGS assembly of Panicum virgatum.</title>
        <authorList>
            <person name="Lovell J.T."/>
            <person name="Jenkins J."/>
            <person name="Shu S."/>
            <person name="Juenger T.E."/>
            <person name="Schmutz J."/>
        </authorList>
    </citation>
    <scope>NUCLEOTIDE SEQUENCE</scope>
    <source>
        <strain evidence="2">AP13</strain>
    </source>
</reference>
<comment type="caution">
    <text evidence="2">The sequence shown here is derived from an EMBL/GenBank/DDBJ whole genome shotgun (WGS) entry which is preliminary data.</text>
</comment>
<feature type="compositionally biased region" description="Basic residues" evidence="1">
    <location>
        <begin position="27"/>
        <end position="37"/>
    </location>
</feature>
<gene>
    <name evidence="2" type="ORF">PVAP13_1KG434310</name>
</gene>
<evidence type="ECO:0000313" key="2">
    <source>
        <dbReference type="EMBL" id="KAG2660361.1"/>
    </source>
</evidence>
<keyword evidence="3" id="KW-1185">Reference proteome</keyword>
<dbReference type="CDD" id="cd00586">
    <property type="entry name" value="4HBT"/>
    <property type="match status" value="1"/>
</dbReference>
<dbReference type="SUPFAM" id="SSF54637">
    <property type="entry name" value="Thioesterase/thiol ester dehydrase-isomerase"/>
    <property type="match status" value="1"/>
</dbReference>
<dbReference type="Gene3D" id="3.10.129.10">
    <property type="entry name" value="Hotdog Thioesterase"/>
    <property type="match status" value="1"/>
</dbReference>
<dbReference type="PANTHER" id="PTHR31793">
    <property type="entry name" value="4-HYDROXYBENZOYL-COA THIOESTERASE FAMILY MEMBER"/>
    <property type="match status" value="1"/>
</dbReference>
<dbReference type="GO" id="GO:0016297">
    <property type="term" value="F:fatty acyl-[ACP] hydrolase activity"/>
    <property type="evidence" value="ECO:0007669"/>
    <property type="project" value="TreeGrafter"/>
</dbReference>
<sequence length="223" mass="25050">MAWQQHKCTMAFSMQQQQSFCFIRPPSNHRQHRRRPPNKQPPARAYMPRSGHLAADLLGRPCPRGRATRAVQAAVSANSNGSEFIRAKNNTIQDTKLPREGKFFEVEMTVRDCELDKYRVVSSAVLAAYMETARQEMLASLGVRTGSIARAGRALAVSKLNVECVAPLKPGARFVVMVRVVQIKGVRMLMEHLIATLPDREKQWPTSFASTKTTGRLACSRKW</sequence>
<evidence type="ECO:0000256" key="1">
    <source>
        <dbReference type="SAM" id="MobiDB-lite"/>
    </source>
</evidence>
<dbReference type="AlphaFoldDB" id="A0A8T0XFW7"/>
<feature type="region of interest" description="Disordered" evidence="1">
    <location>
        <begin position="26"/>
        <end position="45"/>
    </location>
</feature>
<dbReference type="EMBL" id="CM029037">
    <property type="protein sequence ID" value="KAG2660361.1"/>
    <property type="molecule type" value="Genomic_DNA"/>
</dbReference>